<dbReference type="GO" id="GO:0003676">
    <property type="term" value="F:nucleic acid binding"/>
    <property type="evidence" value="ECO:0007669"/>
    <property type="project" value="InterPro"/>
</dbReference>
<dbReference type="InterPro" id="IPR036397">
    <property type="entry name" value="RNaseH_sf"/>
</dbReference>
<dbReference type="Gene3D" id="3.30.420.10">
    <property type="entry name" value="Ribonuclease H-like superfamily/Ribonuclease H"/>
    <property type="match status" value="1"/>
</dbReference>
<dbReference type="EMBL" id="LGZN01000115">
    <property type="protein sequence ID" value="KNF60474.1"/>
    <property type="molecule type" value="Genomic_DNA"/>
</dbReference>
<dbReference type="NCBIfam" id="NF033546">
    <property type="entry name" value="transpos_IS21"/>
    <property type="match status" value="1"/>
</dbReference>
<evidence type="ECO:0000313" key="2">
    <source>
        <dbReference type="EMBL" id="KNF60474.1"/>
    </source>
</evidence>
<gene>
    <name evidence="2" type="ORF">WR15_27380</name>
</gene>
<dbReference type="InterPro" id="IPR001584">
    <property type="entry name" value="Integrase_cat-core"/>
</dbReference>
<dbReference type="PANTHER" id="PTHR35004:SF7">
    <property type="entry name" value="INTEGRASE PROTEIN"/>
    <property type="match status" value="1"/>
</dbReference>
<dbReference type="PANTHER" id="PTHR35004">
    <property type="entry name" value="TRANSPOSASE RV3428C-RELATED"/>
    <property type="match status" value="1"/>
</dbReference>
<dbReference type="SUPFAM" id="SSF53098">
    <property type="entry name" value="Ribonuclease H-like"/>
    <property type="match status" value="1"/>
</dbReference>
<dbReference type="InterPro" id="IPR012337">
    <property type="entry name" value="RNaseH-like_sf"/>
</dbReference>
<accession>A0A0C2EXY2</accession>
<comment type="caution">
    <text evidence="2">The sequence shown here is derived from an EMBL/GenBank/DDBJ whole genome shotgun (WGS) entry which is preliminary data.</text>
</comment>
<reference evidence="2 3" key="1">
    <citation type="submission" date="2015-07" db="EMBL/GenBank/DDBJ databases">
        <title>Genome sequences of 64 non-O157:H7 Shiga toxin-producing Escherichia coli strains.</title>
        <authorList>
            <person name="Gonzalez-Escalona N."/>
            <person name="Toro M."/>
            <person name="Timme R."/>
            <person name="Payne J."/>
        </authorList>
    </citation>
    <scope>NUCLEOTIDE SEQUENCE [LARGE SCALE GENOMIC DNA]</scope>
    <source>
        <strain evidence="2 3">CFSAN026843</strain>
    </source>
</reference>
<dbReference type="Proteomes" id="UP000037564">
    <property type="component" value="Unassembled WGS sequence"/>
</dbReference>
<sequence>MTLNTSQVSYYMTQRKKGITQHISAMKAGISVRSGRRIEKGEWAKNSVRHWRTRKDPLEAVWDSMLVPLLKERPALTPTTLLEMLQDKYPGQYPNSLRRTMQRRVREWKLQYGAEQEVMFRQQHQPGLRGLSDFTELKGVVVTIAGKLLAHKLYHFRLEWSHWSWMRVVLGGESFSALAEGLQEALGQLGGVPVEHKTDSLRAAWKQQGEDGRRELTERYAALCQHYGMQGVHNNAGRGHENGSVESAHGHLKRRICQALILRGSNDFSTIEEYQAFITQQVMRHNRNNQDLVKEERLHLKPLPLRRSADYDELTVRVSRSSTINVKHVVYSVPSRLVGQLLRVRLWDDRLSCYVGSSEVMSCPRVRPEKGKTRARRIDFRHVIDSLAKKPGAFCHATLRNDILPDDEWRRLWRRLCNHLEPDMAGRLMVHALKLAAGYDDISVVAKGMEQMLNTPGNVDLHRLMRFLGIKEKALPVVNVIQHNLSSYEQLLRGKGGSQ</sequence>
<proteinExistence type="inferred from homology"/>
<dbReference type="AlphaFoldDB" id="A0A0C2EXY2"/>
<name>A0A0C2EXY2_ECOLX</name>
<evidence type="ECO:0000313" key="3">
    <source>
        <dbReference type="Proteomes" id="UP000037564"/>
    </source>
</evidence>
<protein>
    <submittedName>
        <fullName evidence="2">Integrase</fullName>
    </submittedName>
</protein>
<dbReference type="PROSITE" id="PS50994">
    <property type="entry name" value="INTEGRASE"/>
    <property type="match status" value="1"/>
</dbReference>
<dbReference type="Pfam" id="PF22483">
    <property type="entry name" value="Mu-transpos_C_2"/>
    <property type="match status" value="1"/>
</dbReference>
<dbReference type="RefSeq" id="WP_040090798.1">
    <property type="nucleotide sequence ID" value="NZ_CP012498.1"/>
</dbReference>
<comment type="similarity">
    <text evidence="1">Belongs to the transposase IS21/IS408/IS1162 family.</text>
</comment>
<organism evidence="2 3">
    <name type="scientific">Escherichia coli</name>
    <dbReference type="NCBI Taxonomy" id="562"/>
    <lineage>
        <taxon>Bacteria</taxon>
        <taxon>Pseudomonadati</taxon>
        <taxon>Pseudomonadota</taxon>
        <taxon>Gammaproteobacteria</taxon>
        <taxon>Enterobacterales</taxon>
        <taxon>Enterobacteriaceae</taxon>
        <taxon>Escherichia</taxon>
    </lineage>
</organism>
<dbReference type="GO" id="GO:0015074">
    <property type="term" value="P:DNA integration"/>
    <property type="evidence" value="ECO:0007669"/>
    <property type="project" value="InterPro"/>
</dbReference>
<evidence type="ECO:0000256" key="1">
    <source>
        <dbReference type="ARBA" id="ARBA00009277"/>
    </source>
</evidence>
<dbReference type="InterPro" id="IPR054353">
    <property type="entry name" value="IstA-like_C"/>
</dbReference>
<dbReference type="PATRIC" id="fig|562.11292.peg.5907"/>